<evidence type="ECO:0000256" key="3">
    <source>
        <dbReference type="ARBA" id="ARBA00022692"/>
    </source>
</evidence>
<dbReference type="SUPFAM" id="SSF103473">
    <property type="entry name" value="MFS general substrate transporter"/>
    <property type="match status" value="1"/>
</dbReference>
<name>F4GFU8_ALIDK</name>
<feature type="transmembrane region" description="Helical" evidence="6">
    <location>
        <begin position="107"/>
        <end position="128"/>
    </location>
</feature>
<gene>
    <name evidence="8" type="ordered locus">Alide2_3862</name>
</gene>
<evidence type="ECO:0000256" key="4">
    <source>
        <dbReference type="ARBA" id="ARBA00022989"/>
    </source>
</evidence>
<feature type="domain" description="Major facilitator superfamily (MFS) profile" evidence="7">
    <location>
        <begin position="16"/>
        <end position="400"/>
    </location>
</feature>
<dbReference type="GO" id="GO:0022857">
    <property type="term" value="F:transmembrane transporter activity"/>
    <property type="evidence" value="ECO:0007669"/>
    <property type="project" value="InterPro"/>
</dbReference>
<evidence type="ECO:0000256" key="2">
    <source>
        <dbReference type="ARBA" id="ARBA00022475"/>
    </source>
</evidence>
<feature type="transmembrane region" description="Helical" evidence="6">
    <location>
        <begin position="228"/>
        <end position="250"/>
    </location>
</feature>
<dbReference type="KEGG" id="adk:Alide2_3862"/>
<proteinExistence type="predicted"/>
<evidence type="ECO:0000259" key="7">
    <source>
        <dbReference type="PROSITE" id="PS50850"/>
    </source>
</evidence>
<keyword evidence="4 6" id="KW-1133">Transmembrane helix</keyword>
<dbReference type="HOGENOM" id="CLU_001265_47_1_4"/>
<keyword evidence="2" id="KW-1003">Cell membrane</keyword>
<dbReference type="PANTHER" id="PTHR43124">
    <property type="entry name" value="PURINE EFFLUX PUMP PBUE"/>
    <property type="match status" value="1"/>
</dbReference>
<dbReference type="Proteomes" id="UP000007938">
    <property type="component" value="Chromosome"/>
</dbReference>
<dbReference type="InterPro" id="IPR011701">
    <property type="entry name" value="MFS"/>
</dbReference>
<feature type="transmembrane region" description="Helical" evidence="6">
    <location>
        <begin position="54"/>
        <end position="76"/>
    </location>
</feature>
<feature type="transmembrane region" description="Helical" evidence="6">
    <location>
        <begin position="314"/>
        <end position="333"/>
    </location>
</feature>
<dbReference type="Pfam" id="PF07690">
    <property type="entry name" value="MFS_1"/>
    <property type="match status" value="1"/>
</dbReference>
<feature type="transmembrane region" description="Helical" evidence="6">
    <location>
        <begin position="83"/>
        <end position="101"/>
    </location>
</feature>
<dbReference type="InterPro" id="IPR036259">
    <property type="entry name" value="MFS_trans_sf"/>
</dbReference>
<keyword evidence="9" id="KW-1185">Reference proteome</keyword>
<dbReference type="GO" id="GO:0005886">
    <property type="term" value="C:plasma membrane"/>
    <property type="evidence" value="ECO:0007669"/>
    <property type="project" value="UniProtKB-SubCell"/>
</dbReference>
<comment type="subcellular location">
    <subcellularLocation>
        <location evidence="1">Cell membrane</location>
        <topology evidence="1">Multi-pass membrane protein</topology>
    </subcellularLocation>
</comment>
<keyword evidence="5 6" id="KW-0472">Membrane</keyword>
<dbReference type="EMBL" id="CP002657">
    <property type="protein sequence ID" value="AEB86184.1"/>
    <property type="molecule type" value="Genomic_DNA"/>
</dbReference>
<dbReference type="InterPro" id="IPR020846">
    <property type="entry name" value="MFS_dom"/>
</dbReference>
<feature type="transmembrane region" description="Helical" evidence="6">
    <location>
        <begin position="168"/>
        <end position="189"/>
    </location>
</feature>
<sequence length="417" mass="43824">MTFRGPARAAPPPAALVLLLAVMGLLNSLCSDMWIPALPALQAGMGVNGWQAQQTISLFFIASAFMSLWCGAIADAHGRRRTILAAIFILALSAGASALATSIEALWALRIAQGLAASAGMVISRAILLDLYHGAEAQHLLGRITLLQIASLIATPVLGAWLATHLGWRSVFIALGVVAAAMLLVYWRWLPETLPAERRQSLSPGALVGSYLLALRTPRFVRLSIAHVANWTSMAIYVVSAPAIVIHLLGRQATDIYLIYAPITLGLSGGFLALPKLLRSFGGTRLLAMAYGILGASIVLNLAIAGLLPAGGVSVLPLFIYSFGLAVALPILVSEAIEPLRQNAGVASSLQTFLQFAMIALASSAIAPWLWDSLFALALGTGALTLIGGVAVLLDRNARRQPPATPLPIASRHPKSP</sequence>
<keyword evidence="3 6" id="KW-0812">Transmembrane</keyword>
<evidence type="ECO:0000313" key="8">
    <source>
        <dbReference type="EMBL" id="AEB86184.1"/>
    </source>
</evidence>
<reference evidence="8 9" key="1">
    <citation type="journal article" date="2011" name="J. Bacteriol.">
        <title>Genome Sequences of Alicycliphilus denitrificans Strains BC and K601T.</title>
        <authorList>
            <person name="Oosterkamp M.J."/>
            <person name="Veuskens T."/>
            <person name="Plugge C.M."/>
            <person name="Langenhoff A.A."/>
            <person name="Gerritse J."/>
            <person name="van Berkel W.J."/>
            <person name="Pieper D.H."/>
            <person name="Junca H."/>
            <person name="Goodwin L.A."/>
            <person name="Daligault H.E."/>
            <person name="Bruce D.C."/>
            <person name="Detter J.C."/>
            <person name="Tapia R."/>
            <person name="Han C.S."/>
            <person name="Land M.L."/>
            <person name="Hauser L.J."/>
            <person name="Smidt H."/>
            <person name="Stams A.J."/>
        </authorList>
    </citation>
    <scope>NUCLEOTIDE SEQUENCE [LARGE SCALE GENOMIC DNA]</scope>
    <source>
        <strain evidence="9">DSM 14773 / CIP 107495 / K601</strain>
    </source>
</reference>
<dbReference type="OrthoDB" id="9814303at2"/>
<dbReference type="AlphaFoldDB" id="F4GFU8"/>
<dbReference type="STRING" id="596154.Alide2_3862"/>
<accession>F4GFU8</accession>
<feature type="transmembrane region" description="Helical" evidence="6">
    <location>
        <begin position="256"/>
        <end position="274"/>
    </location>
</feature>
<organism evidence="8 9">
    <name type="scientific">Alicycliphilus denitrificans (strain DSM 14773 / CIP 107495 / K601)</name>
    <dbReference type="NCBI Taxonomy" id="596154"/>
    <lineage>
        <taxon>Bacteria</taxon>
        <taxon>Pseudomonadati</taxon>
        <taxon>Pseudomonadota</taxon>
        <taxon>Betaproteobacteria</taxon>
        <taxon>Burkholderiales</taxon>
        <taxon>Comamonadaceae</taxon>
        <taxon>Alicycliphilus</taxon>
    </lineage>
</organism>
<dbReference type="InterPro" id="IPR050189">
    <property type="entry name" value="MFS_Efflux_Transporters"/>
</dbReference>
<feature type="transmembrane region" description="Helical" evidence="6">
    <location>
        <begin position="286"/>
        <end position="308"/>
    </location>
</feature>
<feature type="transmembrane region" description="Helical" evidence="6">
    <location>
        <begin position="345"/>
        <end position="367"/>
    </location>
</feature>
<evidence type="ECO:0000256" key="1">
    <source>
        <dbReference type="ARBA" id="ARBA00004651"/>
    </source>
</evidence>
<reference evidence="8 9" key="2">
    <citation type="submission" date="2011-04" db="EMBL/GenBank/DDBJ databases">
        <title>Complete sequence of chromosome of Alicycliphilus denitrificans K601.</title>
        <authorList>
            <consortium name="US DOE Joint Genome Institute"/>
            <person name="Lucas S."/>
            <person name="Han J."/>
            <person name="Lapidus A."/>
            <person name="Cheng J.-F."/>
            <person name="Goodwin L."/>
            <person name="Pitluck S."/>
            <person name="Peters L."/>
            <person name="Zeytun A."/>
            <person name="Detter J.C."/>
            <person name="Han C."/>
            <person name="Tapia R."/>
            <person name="Land M."/>
            <person name="Hauser L."/>
            <person name="Kyrpides N."/>
            <person name="Ivanova N."/>
            <person name="Mikhailova N."/>
            <person name="Pagani I."/>
            <person name="Oosterkamp M."/>
            <person name="Pieper D."/>
            <person name="van Berkel W."/>
            <person name="Langenhoff A."/>
            <person name="Smidt H."/>
            <person name="Stams A."/>
            <person name="Woyke T."/>
        </authorList>
    </citation>
    <scope>NUCLEOTIDE SEQUENCE [LARGE SCALE GENOMIC DNA]</scope>
    <source>
        <strain evidence="9">DSM 14773 / CIP 107495 / K601</strain>
    </source>
</reference>
<dbReference type="PROSITE" id="PS50850">
    <property type="entry name" value="MFS"/>
    <property type="match status" value="1"/>
</dbReference>
<feature type="transmembrane region" description="Helical" evidence="6">
    <location>
        <begin position="373"/>
        <end position="394"/>
    </location>
</feature>
<feature type="transmembrane region" description="Helical" evidence="6">
    <location>
        <begin position="140"/>
        <end position="162"/>
    </location>
</feature>
<dbReference type="eggNOG" id="COG2814">
    <property type="taxonomic scope" value="Bacteria"/>
</dbReference>
<dbReference type="RefSeq" id="WP_013722929.1">
    <property type="nucleotide sequence ID" value="NC_015422.1"/>
</dbReference>
<evidence type="ECO:0000313" key="9">
    <source>
        <dbReference type="Proteomes" id="UP000007938"/>
    </source>
</evidence>
<protein>
    <submittedName>
        <fullName evidence="8">Major facilitator superfamily MFS_1</fullName>
    </submittedName>
</protein>
<evidence type="ECO:0000256" key="5">
    <source>
        <dbReference type="ARBA" id="ARBA00023136"/>
    </source>
</evidence>
<dbReference type="PANTHER" id="PTHR43124:SF3">
    <property type="entry name" value="CHLORAMPHENICOL EFFLUX PUMP RV0191"/>
    <property type="match status" value="1"/>
</dbReference>
<evidence type="ECO:0000256" key="6">
    <source>
        <dbReference type="SAM" id="Phobius"/>
    </source>
</evidence>
<dbReference type="Gene3D" id="1.20.1720.10">
    <property type="entry name" value="Multidrug resistance protein D"/>
    <property type="match status" value="1"/>
</dbReference>